<sequence length="125" mass="13681">MGIHTHVQVDFAAVMKRVRGIQDCFTQGVHRRWQEAGVRGVCTATVLGMVAHFTPEHVWDLCSNAARKAMGLPEVTLAPGSPAELLAIQGHHLTDALADGSEWRIVLHRGRVVANTTVEKQLIRA</sequence>
<protein>
    <recommendedName>
        <fullName evidence="3">Amidohydrolase-related domain-containing protein</fullName>
    </recommendedName>
</protein>
<name>A0ABT0C8S7_THEVL</name>
<accession>A0ABT0C8S7</accession>
<organism evidence="1 2">
    <name type="scientific">Thermostichus vulcanus str. 'Rupite'</name>
    <dbReference type="NCBI Taxonomy" id="2813851"/>
    <lineage>
        <taxon>Bacteria</taxon>
        <taxon>Bacillati</taxon>
        <taxon>Cyanobacteriota</taxon>
        <taxon>Cyanophyceae</taxon>
        <taxon>Thermostichales</taxon>
        <taxon>Thermostichaceae</taxon>
        <taxon>Thermostichus</taxon>
    </lineage>
</organism>
<dbReference type="RefSeq" id="WP_244349405.1">
    <property type="nucleotide sequence ID" value="NZ_JAFIRA010000007.1"/>
</dbReference>
<proteinExistence type="predicted"/>
<dbReference type="Proteomes" id="UP000830835">
    <property type="component" value="Unassembled WGS sequence"/>
</dbReference>
<comment type="caution">
    <text evidence="1">The sequence shown here is derived from an EMBL/GenBank/DDBJ whole genome shotgun (WGS) entry which is preliminary data.</text>
</comment>
<dbReference type="EMBL" id="JAFIRA010000007">
    <property type="protein sequence ID" value="MCJ2542175.1"/>
    <property type="molecule type" value="Genomic_DNA"/>
</dbReference>
<dbReference type="InterPro" id="IPR011059">
    <property type="entry name" value="Metal-dep_hydrolase_composite"/>
</dbReference>
<evidence type="ECO:0000313" key="2">
    <source>
        <dbReference type="Proteomes" id="UP000830835"/>
    </source>
</evidence>
<gene>
    <name evidence="1" type="ORF">JX360_04525</name>
</gene>
<dbReference type="Gene3D" id="3.20.20.140">
    <property type="entry name" value="Metal-dependent hydrolases"/>
    <property type="match status" value="1"/>
</dbReference>
<keyword evidence="2" id="KW-1185">Reference proteome</keyword>
<evidence type="ECO:0008006" key="3">
    <source>
        <dbReference type="Google" id="ProtNLM"/>
    </source>
</evidence>
<dbReference type="Gene3D" id="2.30.40.10">
    <property type="entry name" value="Urease, subunit C, domain 1"/>
    <property type="match status" value="1"/>
</dbReference>
<evidence type="ECO:0000313" key="1">
    <source>
        <dbReference type="EMBL" id="MCJ2542175.1"/>
    </source>
</evidence>
<reference evidence="1" key="1">
    <citation type="submission" date="2021-02" db="EMBL/GenBank/DDBJ databases">
        <title>The CRISPR/cas machinery reduction and long-range gene transfer in the hot spring cyanobacterium Synechococcus.</title>
        <authorList>
            <person name="Dvorak P."/>
            <person name="Jahodarova E."/>
            <person name="Hasler P."/>
            <person name="Poulickova A."/>
        </authorList>
    </citation>
    <scope>NUCLEOTIDE SEQUENCE</scope>
    <source>
        <strain evidence="1">Rupite</strain>
    </source>
</reference>